<feature type="chain" id="PRO_5045788911" evidence="1">
    <location>
        <begin position="21"/>
        <end position="44"/>
    </location>
</feature>
<keyword evidence="3" id="KW-1185">Reference proteome</keyword>
<dbReference type="Proteomes" id="UP000644548">
    <property type="component" value="Unassembled WGS sequence"/>
</dbReference>
<proteinExistence type="predicted"/>
<comment type="caution">
    <text evidence="2">The sequence shown here is derived from an EMBL/GenBank/DDBJ whole genome shotgun (WGS) entry which is preliminary data.</text>
</comment>
<dbReference type="RefSeq" id="WP_268243844.1">
    <property type="nucleotide sequence ID" value="NZ_BMQN01000001.1"/>
</dbReference>
<organism evidence="2 3">
    <name type="scientific">Deinococcus sedimenti</name>
    <dbReference type="NCBI Taxonomy" id="1867090"/>
    <lineage>
        <taxon>Bacteria</taxon>
        <taxon>Thermotogati</taxon>
        <taxon>Deinococcota</taxon>
        <taxon>Deinococci</taxon>
        <taxon>Deinococcales</taxon>
        <taxon>Deinococcaceae</taxon>
        <taxon>Deinococcus</taxon>
    </lineage>
</organism>
<evidence type="ECO:0000256" key="1">
    <source>
        <dbReference type="SAM" id="SignalP"/>
    </source>
</evidence>
<evidence type="ECO:0000313" key="3">
    <source>
        <dbReference type="Proteomes" id="UP000644548"/>
    </source>
</evidence>
<feature type="signal peptide" evidence="1">
    <location>
        <begin position="1"/>
        <end position="20"/>
    </location>
</feature>
<protein>
    <submittedName>
        <fullName evidence="2">Uncharacterized protein</fullName>
    </submittedName>
</protein>
<dbReference type="EMBL" id="BMQN01000001">
    <property type="protein sequence ID" value="GGR83409.1"/>
    <property type="molecule type" value="Genomic_DNA"/>
</dbReference>
<gene>
    <name evidence="2" type="ORF">GCM10008960_08060</name>
</gene>
<name>A0ABQ2S3X3_9DEIO</name>
<evidence type="ECO:0000313" key="2">
    <source>
        <dbReference type="EMBL" id="GGR83409.1"/>
    </source>
</evidence>
<sequence length="44" mass="4661">MRRIAFAALLLFSPLTAAHASTTAPQNADPGIRLTCMLRTCSAT</sequence>
<reference evidence="3" key="1">
    <citation type="journal article" date="2019" name="Int. J. Syst. Evol. Microbiol.">
        <title>The Global Catalogue of Microorganisms (GCM) 10K type strain sequencing project: providing services to taxonomists for standard genome sequencing and annotation.</title>
        <authorList>
            <consortium name="The Broad Institute Genomics Platform"/>
            <consortium name="The Broad Institute Genome Sequencing Center for Infectious Disease"/>
            <person name="Wu L."/>
            <person name="Ma J."/>
        </authorList>
    </citation>
    <scope>NUCLEOTIDE SEQUENCE [LARGE SCALE GENOMIC DNA]</scope>
    <source>
        <strain evidence="3">JCM 31405</strain>
    </source>
</reference>
<keyword evidence="1" id="KW-0732">Signal</keyword>
<accession>A0ABQ2S3X3</accession>